<dbReference type="InterPro" id="IPR018509">
    <property type="entry name" value="DHquinase_II_CS"/>
</dbReference>
<dbReference type="SUPFAM" id="SSF52304">
    <property type="entry name" value="Type II 3-dehydroquinate dehydratase"/>
    <property type="match status" value="1"/>
</dbReference>
<evidence type="ECO:0000256" key="1">
    <source>
        <dbReference type="ARBA" id="ARBA00012060"/>
    </source>
</evidence>
<keyword evidence="2" id="KW-0456">Lyase</keyword>
<dbReference type="InterPro" id="IPR036441">
    <property type="entry name" value="DHquinase_II_sf"/>
</dbReference>
<dbReference type="NCBIfam" id="NF003806">
    <property type="entry name" value="PRK05395.1-3"/>
    <property type="match status" value="1"/>
</dbReference>
<dbReference type="GO" id="GO:0019631">
    <property type="term" value="P:quinate catabolic process"/>
    <property type="evidence" value="ECO:0007669"/>
    <property type="project" value="TreeGrafter"/>
</dbReference>
<evidence type="ECO:0000256" key="2">
    <source>
        <dbReference type="ARBA" id="ARBA00023239"/>
    </source>
</evidence>
<dbReference type="PANTHER" id="PTHR21272:SF3">
    <property type="entry name" value="CATABOLIC 3-DEHYDROQUINASE"/>
    <property type="match status" value="1"/>
</dbReference>
<organism evidence="3">
    <name type="scientific">marine metagenome</name>
    <dbReference type="NCBI Taxonomy" id="408172"/>
    <lineage>
        <taxon>unclassified sequences</taxon>
        <taxon>metagenomes</taxon>
        <taxon>ecological metagenomes</taxon>
    </lineage>
</organism>
<sequence>MKILVLHGPNLNMLGLREPEIYGHTTLDDINRSIETTAEKEGVEVRAVQSNHEGTLVDEIQQTQEWADGILINPGGYTHTSVAIRDAIAAAGLPTVEAHLSNVYAREELRHHSYIAPVALGQICG</sequence>
<evidence type="ECO:0000313" key="3">
    <source>
        <dbReference type="EMBL" id="SVC68311.1"/>
    </source>
</evidence>
<dbReference type="PROSITE" id="PS01029">
    <property type="entry name" value="DEHYDROQUINASE_II"/>
    <property type="match status" value="1"/>
</dbReference>
<name>A0A382P8Z3_9ZZZZ</name>
<proteinExistence type="inferred from homology"/>
<dbReference type="EMBL" id="UINC01104843">
    <property type="protein sequence ID" value="SVC68311.1"/>
    <property type="molecule type" value="Genomic_DNA"/>
</dbReference>
<dbReference type="EC" id="4.2.1.10" evidence="1"/>
<dbReference type="HAMAP" id="MF_00169">
    <property type="entry name" value="AroQ"/>
    <property type="match status" value="1"/>
</dbReference>
<dbReference type="Gene3D" id="3.40.50.9100">
    <property type="entry name" value="Dehydroquinase, class II"/>
    <property type="match status" value="1"/>
</dbReference>
<gene>
    <name evidence="3" type="ORF">METZ01_LOCUS321165</name>
</gene>
<dbReference type="GO" id="GO:0003855">
    <property type="term" value="F:3-dehydroquinate dehydratase activity"/>
    <property type="evidence" value="ECO:0007669"/>
    <property type="project" value="UniProtKB-EC"/>
</dbReference>
<reference evidence="3" key="1">
    <citation type="submission" date="2018-05" db="EMBL/GenBank/DDBJ databases">
        <authorList>
            <person name="Lanie J.A."/>
            <person name="Ng W.-L."/>
            <person name="Kazmierczak K.M."/>
            <person name="Andrzejewski T.M."/>
            <person name="Davidsen T.M."/>
            <person name="Wayne K.J."/>
            <person name="Tettelin H."/>
            <person name="Glass J.I."/>
            <person name="Rusch D."/>
            <person name="Podicherti R."/>
            <person name="Tsui H.-C.T."/>
            <person name="Winkler M.E."/>
        </authorList>
    </citation>
    <scope>NUCLEOTIDE SEQUENCE</scope>
</reference>
<dbReference type="NCBIfam" id="TIGR01088">
    <property type="entry name" value="aroQ"/>
    <property type="match status" value="1"/>
</dbReference>
<protein>
    <recommendedName>
        <fullName evidence="1">3-dehydroquinate dehydratase</fullName>
        <ecNumber evidence="1">4.2.1.10</ecNumber>
    </recommendedName>
</protein>
<dbReference type="Pfam" id="PF01220">
    <property type="entry name" value="DHquinase_II"/>
    <property type="match status" value="1"/>
</dbReference>
<accession>A0A382P8Z3</accession>
<dbReference type="InterPro" id="IPR001874">
    <property type="entry name" value="DHquinase_II"/>
</dbReference>
<dbReference type="NCBIfam" id="NF003807">
    <property type="entry name" value="PRK05395.1-4"/>
    <property type="match status" value="1"/>
</dbReference>
<dbReference type="CDD" id="cd00466">
    <property type="entry name" value="DHQase_II"/>
    <property type="match status" value="1"/>
</dbReference>
<dbReference type="PANTHER" id="PTHR21272">
    <property type="entry name" value="CATABOLIC 3-DEHYDROQUINASE"/>
    <property type="match status" value="1"/>
</dbReference>
<dbReference type="PIRSF" id="PIRSF001399">
    <property type="entry name" value="DHquinase_II"/>
    <property type="match status" value="1"/>
</dbReference>
<dbReference type="AlphaFoldDB" id="A0A382P8Z3"/>
<feature type="non-terminal residue" evidence="3">
    <location>
        <position position="125"/>
    </location>
</feature>
<dbReference type="NCBIfam" id="NF003805">
    <property type="entry name" value="PRK05395.1-2"/>
    <property type="match status" value="1"/>
</dbReference>